<organism evidence="2 3">
    <name type="scientific">Oryzihumus leptocrescens</name>
    <dbReference type="NCBI Taxonomy" id="297536"/>
    <lineage>
        <taxon>Bacteria</taxon>
        <taxon>Bacillati</taxon>
        <taxon>Actinomycetota</taxon>
        <taxon>Actinomycetes</taxon>
        <taxon>Micrococcales</taxon>
        <taxon>Intrasporangiaceae</taxon>
        <taxon>Oryzihumus</taxon>
    </lineage>
</organism>
<gene>
    <name evidence="2" type="ORF">FB474_2014</name>
</gene>
<dbReference type="InterPro" id="IPR024344">
    <property type="entry name" value="MDMPI_metal-binding"/>
</dbReference>
<dbReference type="RefSeq" id="WP_221632501.1">
    <property type="nucleotide sequence ID" value="NZ_BAAAKX010000002.1"/>
</dbReference>
<accession>A0A542ZK03</accession>
<reference evidence="2 3" key="1">
    <citation type="submission" date="2019-06" db="EMBL/GenBank/DDBJ databases">
        <title>Sequencing the genomes of 1000 actinobacteria strains.</title>
        <authorList>
            <person name="Klenk H.-P."/>
        </authorList>
    </citation>
    <scope>NUCLEOTIDE SEQUENCE [LARGE SCALE GENOMIC DNA]</scope>
    <source>
        <strain evidence="2 3">DSM 18082</strain>
    </source>
</reference>
<dbReference type="SUPFAM" id="SSF109854">
    <property type="entry name" value="DinB/YfiT-like putative metalloenzymes"/>
    <property type="match status" value="1"/>
</dbReference>
<dbReference type="InterPro" id="IPR017517">
    <property type="entry name" value="Maleyloyr_isom"/>
</dbReference>
<dbReference type="GO" id="GO:0046872">
    <property type="term" value="F:metal ion binding"/>
    <property type="evidence" value="ECO:0007669"/>
    <property type="project" value="InterPro"/>
</dbReference>
<proteinExistence type="predicted"/>
<comment type="caution">
    <text evidence="2">The sequence shown here is derived from an EMBL/GenBank/DDBJ whole genome shotgun (WGS) entry which is preliminary data.</text>
</comment>
<dbReference type="NCBIfam" id="TIGR03086">
    <property type="entry name" value="TIGR03086 family metal-binding protein"/>
    <property type="match status" value="1"/>
</dbReference>
<keyword evidence="3" id="KW-1185">Reference proteome</keyword>
<dbReference type="Proteomes" id="UP000319514">
    <property type="component" value="Unassembled WGS sequence"/>
</dbReference>
<evidence type="ECO:0000313" key="2">
    <source>
        <dbReference type="EMBL" id="TQL60618.1"/>
    </source>
</evidence>
<feature type="domain" description="Mycothiol-dependent maleylpyruvate isomerase metal-binding" evidence="1">
    <location>
        <begin position="13"/>
        <end position="132"/>
    </location>
</feature>
<evidence type="ECO:0000313" key="3">
    <source>
        <dbReference type="Proteomes" id="UP000319514"/>
    </source>
</evidence>
<evidence type="ECO:0000259" key="1">
    <source>
        <dbReference type="Pfam" id="PF11716"/>
    </source>
</evidence>
<dbReference type="InterPro" id="IPR034660">
    <property type="entry name" value="DinB/YfiT-like"/>
</dbReference>
<dbReference type="AlphaFoldDB" id="A0A542ZK03"/>
<dbReference type="EMBL" id="VFOQ01000001">
    <property type="protein sequence ID" value="TQL60618.1"/>
    <property type="molecule type" value="Genomic_DNA"/>
</dbReference>
<dbReference type="InterPro" id="IPR017520">
    <property type="entry name" value="CHP03086"/>
</dbReference>
<protein>
    <submittedName>
        <fullName evidence="2">Uncharacterized protein (TIGR03086 family)</fullName>
    </submittedName>
</protein>
<name>A0A542ZK03_9MICO</name>
<dbReference type="NCBIfam" id="TIGR03083">
    <property type="entry name" value="maleylpyruvate isomerase family mycothiol-dependent enzyme"/>
    <property type="match status" value="1"/>
</dbReference>
<sequence length="190" mass="20032">MGMASNRSLLPVAAARFTAAVRAVPRDRWNDPTPCAEWSVRDVVNHMTGEHLWVPHLLGGQTLADVGDRYDGDNVGADPVAAWESAVTASLAAWQALPSDEEPVHLSFGLVPASLYASQMLVDLTVHCWDVARGAGLDERLVPEAVSAVLAFLEPQGSALAESGYFAAAVATSSADAQDRVLALSGRDPS</sequence>
<dbReference type="Pfam" id="PF11716">
    <property type="entry name" value="MDMPI_N"/>
    <property type="match status" value="1"/>
</dbReference>
<dbReference type="Gene3D" id="1.20.120.450">
    <property type="entry name" value="dinb family like domain"/>
    <property type="match status" value="1"/>
</dbReference>